<dbReference type="OrthoDB" id="3525185at2759"/>
<evidence type="ECO:0000313" key="4">
    <source>
        <dbReference type="EMBL" id="KKK16749.1"/>
    </source>
</evidence>
<dbReference type="AlphaFoldDB" id="A0A0F8UAI4"/>
<dbReference type="InterPro" id="IPR053178">
    <property type="entry name" value="Osmoadaptation_assoc"/>
</dbReference>
<reference evidence="4 5" key="1">
    <citation type="submission" date="2015-02" db="EMBL/GenBank/DDBJ databases">
        <title>Draft Genome Sequences of Two Closely-Related Aflatoxigenic Aspergillus Species Obtained from the Cote d'Ivoire.</title>
        <authorList>
            <person name="Moore G.G."/>
            <person name="Beltz S.B."/>
            <person name="Mack B.M."/>
        </authorList>
    </citation>
    <scope>NUCLEOTIDE SEQUENCE [LARGE SCALE GENOMIC DNA]</scope>
    <source>
        <strain evidence="4 5">SRRC1468</strain>
    </source>
</reference>
<dbReference type="Pfam" id="PF11951">
    <property type="entry name" value="Fungal_trans_2"/>
    <property type="match status" value="1"/>
</dbReference>
<dbReference type="PANTHER" id="PTHR38111">
    <property type="entry name" value="ZN(2)-C6 FUNGAL-TYPE DOMAIN-CONTAINING PROTEIN-RELATED"/>
    <property type="match status" value="1"/>
</dbReference>
<organism evidence="4 5">
    <name type="scientific">Aspergillus rambellii</name>
    <dbReference type="NCBI Taxonomy" id="308745"/>
    <lineage>
        <taxon>Eukaryota</taxon>
        <taxon>Fungi</taxon>
        <taxon>Dikarya</taxon>
        <taxon>Ascomycota</taxon>
        <taxon>Pezizomycotina</taxon>
        <taxon>Eurotiomycetes</taxon>
        <taxon>Eurotiomycetidae</taxon>
        <taxon>Eurotiales</taxon>
        <taxon>Aspergillaceae</taxon>
        <taxon>Aspergillus</taxon>
        <taxon>Aspergillus subgen. Nidulantes</taxon>
    </lineage>
</organism>
<dbReference type="GO" id="GO:0008270">
    <property type="term" value="F:zinc ion binding"/>
    <property type="evidence" value="ECO:0007669"/>
    <property type="project" value="InterPro"/>
</dbReference>
<gene>
    <name evidence="4" type="ORF">ARAM_005212</name>
</gene>
<keyword evidence="2" id="KW-0804">Transcription</keyword>
<evidence type="ECO:0000313" key="5">
    <source>
        <dbReference type="Proteomes" id="UP000034291"/>
    </source>
</evidence>
<keyword evidence="3" id="KW-0539">Nucleus</keyword>
<dbReference type="EMBL" id="JZBS01002933">
    <property type="protein sequence ID" value="KKK16749.1"/>
    <property type="molecule type" value="Genomic_DNA"/>
</dbReference>
<evidence type="ECO:0000256" key="3">
    <source>
        <dbReference type="ARBA" id="ARBA00023242"/>
    </source>
</evidence>
<evidence type="ECO:0000256" key="1">
    <source>
        <dbReference type="ARBA" id="ARBA00023015"/>
    </source>
</evidence>
<dbReference type="InterPro" id="IPR021858">
    <property type="entry name" value="Fun_TF"/>
</dbReference>
<dbReference type="PANTHER" id="PTHR38111:SF11">
    <property type="entry name" value="TRANSCRIPTION FACTOR DOMAIN-CONTAINING PROTEIN-RELATED"/>
    <property type="match status" value="1"/>
</dbReference>
<comment type="caution">
    <text evidence="4">The sequence shown here is derived from an EMBL/GenBank/DDBJ whole genome shotgun (WGS) entry which is preliminary data.</text>
</comment>
<protein>
    <recommendedName>
        <fullName evidence="6">Zn(2)-C6 fungal-type domain-containing protein</fullName>
    </recommendedName>
</protein>
<name>A0A0F8UAI4_9EURO</name>
<dbReference type="InterPro" id="IPR001138">
    <property type="entry name" value="Zn2Cys6_DnaBD"/>
</dbReference>
<dbReference type="Proteomes" id="UP000034291">
    <property type="component" value="Unassembled WGS sequence"/>
</dbReference>
<sequence length="487" mass="54307">MVGVPGRSKACVTCLRRKKRVRLVFPLYGCDLQKPRCGPCRKACIECGGYYRPRIFINNTVQNPDTKVRTMGASCELRHDTFGKKAGRNPIAAESVALLPSLARSAYQTKYLDLFWNLYLPNGVALSPEVTQPTLGGWIGTIQEIYSTEEVLRKALLAMSLAAVGKHDGSQFLKEEGMELYAGALQGMAVALKNPKRALSDGMLTAIRIFSLYESMHGNNDASGLAQARSWVVHNSGDVALLMARTPHSFTTGHAHRLFADGRLHLTLSALRTRKRTFLAEPAWMAIPWSQQEKSPRDHLIDILIDITPVFEDMDIMKSCEHMQQKEALRQQLIARYLDLQQRLVDWNTRFAPDFEPTGECPEVILPSKLAAAHLSTLLWSTQLVVAININLLLHTSENSLVAMDLDRLCGNIVKTIPFFCHPSVGLFRVHLTTYPLSVALQYICDVGAGRMVAERRLLVDCLDNPACVGMRQFITSMNDNLPGFLQ</sequence>
<dbReference type="STRING" id="308745.A0A0F8UAI4"/>
<accession>A0A0F8UAI4</accession>
<proteinExistence type="predicted"/>
<dbReference type="CDD" id="cd00067">
    <property type="entry name" value="GAL4"/>
    <property type="match status" value="1"/>
</dbReference>
<keyword evidence="5" id="KW-1185">Reference proteome</keyword>
<keyword evidence="1" id="KW-0805">Transcription regulation</keyword>
<evidence type="ECO:0000256" key="2">
    <source>
        <dbReference type="ARBA" id="ARBA00023163"/>
    </source>
</evidence>
<dbReference type="GO" id="GO:0000981">
    <property type="term" value="F:DNA-binding transcription factor activity, RNA polymerase II-specific"/>
    <property type="evidence" value="ECO:0007669"/>
    <property type="project" value="InterPro"/>
</dbReference>
<evidence type="ECO:0008006" key="6">
    <source>
        <dbReference type="Google" id="ProtNLM"/>
    </source>
</evidence>